<gene>
    <name evidence="2" type="ORF">OXD698_LOCUS40525</name>
    <name evidence="1" type="ORF">VCS650_LOCUS18649</name>
</gene>
<sequence length="142" mass="15542">MEDVDDKLEKILVSVKHEIDKSFPSNEYDHQSGLSSLLSSRNIYASGYASQSSSTPLNQCTTANLGNGQNQTNYNSNSIASQRQATSSLLVYPPQQSTVAASSMDYLPQRYYPLRQLTAPASAVNQSPPNMNITTILLINTH</sequence>
<dbReference type="Proteomes" id="UP000663891">
    <property type="component" value="Unassembled WGS sequence"/>
</dbReference>
<evidence type="ECO:0000313" key="2">
    <source>
        <dbReference type="EMBL" id="CAF4195258.1"/>
    </source>
</evidence>
<name>A0A820B0E2_9BILA</name>
<evidence type="ECO:0000313" key="1">
    <source>
        <dbReference type="EMBL" id="CAF1074200.1"/>
    </source>
</evidence>
<comment type="caution">
    <text evidence="2">The sequence shown here is derived from an EMBL/GenBank/DDBJ whole genome shotgun (WGS) entry which is preliminary data.</text>
</comment>
<protein>
    <submittedName>
        <fullName evidence="2">Uncharacterized protein</fullName>
    </submittedName>
</protein>
<proteinExistence type="predicted"/>
<dbReference type="EMBL" id="CAJOAZ010009000">
    <property type="protein sequence ID" value="CAF4195258.1"/>
    <property type="molecule type" value="Genomic_DNA"/>
</dbReference>
<dbReference type="EMBL" id="CAJNON010000180">
    <property type="protein sequence ID" value="CAF1074200.1"/>
    <property type="molecule type" value="Genomic_DNA"/>
</dbReference>
<accession>A0A820B0E2</accession>
<organism evidence="2 3">
    <name type="scientific">Adineta steineri</name>
    <dbReference type="NCBI Taxonomy" id="433720"/>
    <lineage>
        <taxon>Eukaryota</taxon>
        <taxon>Metazoa</taxon>
        <taxon>Spiralia</taxon>
        <taxon>Gnathifera</taxon>
        <taxon>Rotifera</taxon>
        <taxon>Eurotatoria</taxon>
        <taxon>Bdelloidea</taxon>
        <taxon>Adinetida</taxon>
        <taxon>Adinetidae</taxon>
        <taxon>Adineta</taxon>
    </lineage>
</organism>
<dbReference type="AlphaFoldDB" id="A0A820B0E2"/>
<reference evidence="2" key="1">
    <citation type="submission" date="2021-02" db="EMBL/GenBank/DDBJ databases">
        <authorList>
            <person name="Nowell W R."/>
        </authorList>
    </citation>
    <scope>NUCLEOTIDE SEQUENCE</scope>
</reference>
<dbReference type="Proteomes" id="UP000663844">
    <property type="component" value="Unassembled WGS sequence"/>
</dbReference>
<evidence type="ECO:0000313" key="3">
    <source>
        <dbReference type="Proteomes" id="UP000663844"/>
    </source>
</evidence>